<organism evidence="5 6">
    <name type="scientific">Mycena rosella</name>
    <name type="common">Pink bonnet</name>
    <name type="synonym">Agaricus rosellus</name>
    <dbReference type="NCBI Taxonomy" id="1033263"/>
    <lineage>
        <taxon>Eukaryota</taxon>
        <taxon>Fungi</taxon>
        <taxon>Dikarya</taxon>
        <taxon>Basidiomycota</taxon>
        <taxon>Agaricomycotina</taxon>
        <taxon>Agaricomycetes</taxon>
        <taxon>Agaricomycetidae</taxon>
        <taxon>Agaricales</taxon>
        <taxon>Marasmiineae</taxon>
        <taxon>Mycenaceae</taxon>
        <taxon>Mycena</taxon>
    </lineage>
</organism>
<accession>A0AAD7GNH5</accession>
<dbReference type="EMBL" id="JARKIE010000023">
    <property type="protein sequence ID" value="KAJ7699277.1"/>
    <property type="molecule type" value="Genomic_DNA"/>
</dbReference>
<dbReference type="Pfam" id="PF11807">
    <property type="entry name" value="UstYa"/>
    <property type="match status" value="1"/>
</dbReference>
<keyword evidence="4" id="KW-0812">Transmembrane</keyword>
<dbReference type="GO" id="GO:0043386">
    <property type="term" value="P:mycotoxin biosynthetic process"/>
    <property type="evidence" value="ECO:0007669"/>
    <property type="project" value="InterPro"/>
</dbReference>
<keyword evidence="4" id="KW-1133">Transmembrane helix</keyword>
<comment type="caution">
    <text evidence="5">The sequence shown here is derived from an EMBL/GenBank/DDBJ whole genome shotgun (WGS) entry which is preliminary data.</text>
</comment>
<evidence type="ECO:0000313" key="6">
    <source>
        <dbReference type="Proteomes" id="UP001221757"/>
    </source>
</evidence>
<feature type="transmembrane region" description="Helical" evidence="4">
    <location>
        <begin position="12"/>
        <end position="32"/>
    </location>
</feature>
<proteinExistence type="inferred from homology"/>
<dbReference type="GO" id="GO:0016491">
    <property type="term" value="F:oxidoreductase activity"/>
    <property type="evidence" value="ECO:0007669"/>
    <property type="project" value="UniProtKB-KW"/>
</dbReference>
<keyword evidence="6" id="KW-1185">Reference proteome</keyword>
<dbReference type="PANTHER" id="PTHR33365">
    <property type="entry name" value="YALI0B05434P"/>
    <property type="match status" value="1"/>
</dbReference>
<evidence type="ECO:0000256" key="4">
    <source>
        <dbReference type="SAM" id="Phobius"/>
    </source>
</evidence>
<dbReference type="AlphaFoldDB" id="A0AAD7GNH5"/>
<name>A0AAD7GNH5_MYCRO</name>
<comment type="pathway">
    <text evidence="1">Mycotoxin biosynthesis.</text>
</comment>
<evidence type="ECO:0000313" key="5">
    <source>
        <dbReference type="EMBL" id="KAJ7699277.1"/>
    </source>
</evidence>
<evidence type="ECO:0000256" key="1">
    <source>
        <dbReference type="ARBA" id="ARBA00004685"/>
    </source>
</evidence>
<sequence length="198" mass="22668">MVQEHHHNRGVAIVAGFFILLVISILRIWVVAAPEKFNTSSADNGPLSFRVPTRDQVALRIVTAKRYGLDVDADEEWSKILPPGGHLVHIAEDNSKSPEPYTVTLFHQLKCLDIIRVQYNLPQSTAISPRTQHCITYLREIILCRPNLRLESVEDEFGLSDRNYYDTVCRDWTAVYGEAERNQETYGAWKKERGQDES</sequence>
<keyword evidence="2" id="KW-0560">Oxidoreductase</keyword>
<keyword evidence="4" id="KW-0472">Membrane</keyword>
<gene>
    <name evidence="5" type="ORF">B0H17DRAFT_1196367</name>
</gene>
<evidence type="ECO:0000256" key="2">
    <source>
        <dbReference type="ARBA" id="ARBA00023002"/>
    </source>
</evidence>
<comment type="similarity">
    <text evidence="3">Belongs to the ustYa family.</text>
</comment>
<evidence type="ECO:0000256" key="3">
    <source>
        <dbReference type="ARBA" id="ARBA00035112"/>
    </source>
</evidence>
<dbReference type="Proteomes" id="UP001221757">
    <property type="component" value="Unassembled WGS sequence"/>
</dbReference>
<dbReference type="PANTHER" id="PTHR33365:SF11">
    <property type="entry name" value="TAT PATHWAY SIGNAL SEQUENCE"/>
    <property type="match status" value="1"/>
</dbReference>
<dbReference type="InterPro" id="IPR021765">
    <property type="entry name" value="UstYa-like"/>
</dbReference>
<reference evidence="5" key="1">
    <citation type="submission" date="2023-03" db="EMBL/GenBank/DDBJ databases">
        <title>Massive genome expansion in bonnet fungi (Mycena s.s.) driven by repeated elements and novel gene families across ecological guilds.</title>
        <authorList>
            <consortium name="Lawrence Berkeley National Laboratory"/>
            <person name="Harder C.B."/>
            <person name="Miyauchi S."/>
            <person name="Viragh M."/>
            <person name="Kuo A."/>
            <person name="Thoen E."/>
            <person name="Andreopoulos B."/>
            <person name="Lu D."/>
            <person name="Skrede I."/>
            <person name="Drula E."/>
            <person name="Henrissat B."/>
            <person name="Morin E."/>
            <person name="Kohler A."/>
            <person name="Barry K."/>
            <person name="LaButti K."/>
            <person name="Morin E."/>
            <person name="Salamov A."/>
            <person name="Lipzen A."/>
            <person name="Mereny Z."/>
            <person name="Hegedus B."/>
            <person name="Baldrian P."/>
            <person name="Stursova M."/>
            <person name="Weitz H."/>
            <person name="Taylor A."/>
            <person name="Grigoriev I.V."/>
            <person name="Nagy L.G."/>
            <person name="Martin F."/>
            <person name="Kauserud H."/>
        </authorList>
    </citation>
    <scope>NUCLEOTIDE SEQUENCE</scope>
    <source>
        <strain evidence="5">CBHHK067</strain>
    </source>
</reference>
<protein>
    <submittedName>
        <fullName evidence="5">Uncharacterized protein</fullName>
    </submittedName>
</protein>